<sequence>MEEQRGFTLIELMIVIAIVAILVSIAVPAYQSYSKSAGVKACLSETKNYSNYIFYALNDQNDATDPTVPVISSCSFITDASLWNESTTNLIIEAKSKHSSTVDIRCDLSKGANCTIIP</sequence>
<keyword evidence="3" id="KW-1133">Transmembrane helix</keyword>
<dbReference type="PANTHER" id="PTHR30093">
    <property type="entry name" value="GENERAL SECRETION PATHWAY PROTEIN G"/>
    <property type="match status" value="1"/>
</dbReference>
<dbReference type="InterPro" id="IPR012902">
    <property type="entry name" value="N_methyl_site"/>
</dbReference>
<dbReference type="InterPro" id="IPR045584">
    <property type="entry name" value="Pilin-like"/>
</dbReference>
<evidence type="ECO:0000313" key="4">
    <source>
        <dbReference type="EMBL" id="MCF0264850.1"/>
    </source>
</evidence>
<evidence type="ECO:0000313" key="5">
    <source>
        <dbReference type="Proteomes" id="UP000887320"/>
    </source>
</evidence>
<organism evidence="4 5">
    <name type="scientific">Acinetobacter guillouiae</name>
    <name type="common">Acinetobacter genomosp. 11</name>
    <dbReference type="NCBI Taxonomy" id="106649"/>
    <lineage>
        <taxon>Bacteria</taxon>
        <taxon>Pseudomonadati</taxon>
        <taxon>Pseudomonadota</taxon>
        <taxon>Gammaproteobacteria</taxon>
        <taxon>Moraxellales</taxon>
        <taxon>Moraxellaceae</taxon>
        <taxon>Acinetobacter</taxon>
    </lineage>
</organism>
<comment type="similarity">
    <text evidence="1">Belongs to the N-Me-Phe pilin family.</text>
</comment>
<gene>
    <name evidence="4" type="ORF">KW868_10295</name>
</gene>
<proteinExistence type="inferred from homology"/>
<keyword evidence="2" id="KW-0488">Methylation</keyword>
<keyword evidence="3" id="KW-0812">Transmembrane</keyword>
<dbReference type="NCBIfam" id="TIGR02532">
    <property type="entry name" value="IV_pilin_GFxxxE"/>
    <property type="match status" value="1"/>
</dbReference>
<protein>
    <submittedName>
        <fullName evidence="4">Prepilin-type N-terminal cleavage/methylation domain-containing protein</fullName>
    </submittedName>
</protein>
<dbReference type="PANTHER" id="PTHR30093:SF34">
    <property type="entry name" value="PREPILIN PEPTIDASE-DEPENDENT PROTEIN D"/>
    <property type="match status" value="1"/>
</dbReference>
<keyword evidence="3" id="KW-0472">Membrane</keyword>
<dbReference type="Proteomes" id="UP000887320">
    <property type="component" value="Unassembled WGS sequence"/>
</dbReference>
<dbReference type="Gene3D" id="3.30.700.10">
    <property type="entry name" value="Glycoprotein, Type 4 Pilin"/>
    <property type="match status" value="1"/>
</dbReference>
<dbReference type="Pfam" id="PF07963">
    <property type="entry name" value="N_methyl"/>
    <property type="match status" value="1"/>
</dbReference>
<name>A0A6A1RVM4_ACIGI</name>
<feature type="transmembrane region" description="Helical" evidence="3">
    <location>
        <begin position="6"/>
        <end position="30"/>
    </location>
</feature>
<evidence type="ECO:0000256" key="1">
    <source>
        <dbReference type="ARBA" id="ARBA00005233"/>
    </source>
</evidence>
<evidence type="ECO:0000256" key="3">
    <source>
        <dbReference type="SAM" id="Phobius"/>
    </source>
</evidence>
<dbReference type="AlphaFoldDB" id="A0A6A1RVM4"/>
<comment type="caution">
    <text evidence="4">The sequence shown here is derived from an EMBL/GenBank/DDBJ whole genome shotgun (WGS) entry which is preliminary data.</text>
</comment>
<reference evidence="4" key="1">
    <citation type="submission" date="2021-07" db="EMBL/GenBank/DDBJ databases">
        <authorList>
            <person name="Fernandez M."/>
            <person name="Pereira P."/>
            <person name="Torres Tejerizo G.A."/>
            <person name="Gonzalez P."/>
            <person name="Agostini E."/>
        </authorList>
    </citation>
    <scope>NUCLEOTIDE SEQUENCE</scope>
    <source>
        <strain evidence="4">SFC 500-1A</strain>
    </source>
</reference>
<dbReference type="PROSITE" id="PS00409">
    <property type="entry name" value="PROKAR_NTER_METHYL"/>
    <property type="match status" value="1"/>
</dbReference>
<dbReference type="EMBL" id="JAHWXT010000003">
    <property type="protein sequence ID" value="MCF0264850.1"/>
    <property type="molecule type" value="Genomic_DNA"/>
</dbReference>
<dbReference type="RefSeq" id="WP_004718313.1">
    <property type="nucleotide sequence ID" value="NZ_BBRY01000004.1"/>
</dbReference>
<dbReference type="SUPFAM" id="SSF54523">
    <property type="entry name" value="Pili subunits"/>
    <property type="match status" value="1"/>
</dbReference>
<evidence type="ECO:0000256" key="2">
    <source>
        <dbReference type="ARBA" id="ARBA00022481"/>
    </source>
</evidence>
<accession>A0A6A1RVM4</accession>